<dbReference type="Gramene" id="ONI14067">
    <property type="protein sequence ID" value="ONI14067"/>
    <property type="gene ID" value="PRUPE_4G260200"/>
</dbReference>
<dbReference type="AlphaFoldDB" id="A0A251PR81"/>
<organism evidence="1 2">
    <name type="scientific">Prunus persica</name>
    <name type="common">Peach</name>
    <name type="synonym">Amygdalus persica</name>
    <dbReference type="NCBI Taxonomy" id="3760"/>
    <lineage>
        <taxon>Eukaryota</taxon>
        <taxon>Viridiplantae</taxon>
        <taxon>Streptophyta</taxon>
        <taxon>Embryophyta</taxon>
        <taxon>Tracheophyta</taxon>
        <taxon>Spermatophyta</taxon>
        <taxon>Magnoliopsida</taxon>
        <taxon>eudicotyledons</taxon>
        <taxon>Gunneridae</taxon>
        <taxon>Pentapetalae</taxon>
        <taxon>rosids</taxon>
        <taxon>fabids</taxon>
        <taxon>Rosales</taxon>
        <taxon>Rosaceae</taxon>
        <taxon>Amygdaloideae</taxon>
        <taxon>Amygdaleae</taxon>
        <taxon>Prunus</taxon>
    </lineage>
</organism>
<sequence length="107" mass="12539">MESFWQFNGLASNFVYHPTKIRFEPTHIVISNKRPDERRNFDTVNGKDDLDSPPCYPEIEEIPEPEEFTFFQWLSPPSSPLRWESPPFSPLALPLEVVEFVLREGND</sequence>
<dbReference type="eggNOG" id="ENOG502S5FX">
    <property type="taxonomic scope" value="Eukaryota"/>
</dbReference>
<evidence type="ECO:0000313" key="1">
    <source>
        <dbReference type="EMBL" id="ONI14067.1"/>
    </source>
</evidence>
<gene>
    <name evidence="1" type="ORF">PRUPE_4G260200</name>
</gene>
<proteinExistence type="predicted"/>
<protein>
    <submittedName>
        <fullName evidence="1">Uncharacterized protein</fullName>
    </submittedName>
</protein>
<accession>A0A251PR81</accession>
<reference evidence="1 2" key="1">
    <citation type="journal article" date="2013" name="Nat. Genet.">
        <title>The high-quality draft genome of peach (Prunus persica) identifies unique patterns of genetic diversity, domestication and genome evolution.</title>
        <authorList>
            <consortium name="International Peach Genome Initiative"/>
            <person name="Verde I."/>
            <person name="Abbott A.G."/>
            <person name="Scalabrin S."/>
            <person name="Jung S."/>
            <person name="Shu S."/>
            <person name="Marroni F."/>
            <person name="Zhebentyayeva T."/>
            <person name="Dettori M.T."/>
            <person name="Grimwood J."/>
            <person name="Cattonaro F."/>
            <person name="Zuccolo A."/>
            <person name="Rossini L."/>
            <person name="Jenkins J."/>
            <person name="Vendramin E."/>
            <person name="Meisel L.A."/>
            <person name="Decroocq V."/>
            <person name="Sosinski B."/>
            <person name="Prochnik S."/>
            <person name="Mitros T."/>
            <person name="Policriti A."/>
            <person name="Cipriani G."/>
            <person name="Dondini L."/>
            <person name="Ficklin S."/>
            <person name="Goodstein D.M."/>
            <person name="Xuan P."/>
            <person name="Del Fabbro C."/>
            <person name="Aramini V."/>
            <person name="Copetti D."/>
            <person name="Gonzalez S."/>
            <person name="Horner D.S."/>
            <person name="Falchi R."/>
            <person name="Lucas S."/>
            <person name="Mica E."/>
            <person name="Maldonado J."/>
            <person name="Lazzari B."/>
            <person name="Bielenberg D."/>
            <person name="Pirona R."/>
            <person name="Miculan M."/>
            <person name="Barakat A."/>
            <person name="Testolin R."/>
            <person name="Stella A."/>
            <person name="Tartarini S."/>
            <person name="Tonutti P."/>
            <person name="Arus P."/>
            <person name="Orellana A."/>
            <person name="Wells C."/>
            <person name="Main D."/>
            <person name="Vizzotto G."/>
            <person name="Silva H."/>
            <person name="Salamini F."/>
            <person name="Schmutz J."/>
            <person name="Morgante M."/>
            <person name="Rokhsar D.S."/>
        </authorList>
    </citation>
    <scope>NUCLEOTIDE SEQUENCE [LARGE SCALE GENOMIC DNA]</scope>
    <source>
        <strain evidence="2">cv. Nemared</strain>
    </source>
</reference>
<dbReference type="Proteomes" id="UP000006882">
    <property type="component" value="Chromosome G4"/>
</dbReference>
<dbReference type="EMBL" id="CM007654">
    <property type="protein sequence ID" value="ONI14067.1"/>
    <property type="molecule type" value="Genomic_DNA"/>
</dbReference>
<name>A0A251PR81_PRUPE</name>
<evidence type="ECO:0000313" key="2">
    <source>
        <dbReference type="Proteomes" id="UP000006882"/>
    </source>
</evidence>
<keyword evidence="2" id="KW-1185">Reference proteome</keyword>